<evidence type="ECO:0000256" key="4">
    <source>
        <dbReference type="ARBA" id="ARBA00022989"/>
    </source>
</evidence>
<dbReference type="SUPFAM" id="SSF54631">
    <property type="entry name" value="CBS-domain pair"/>
    <property type="match status" value="1"/>
</dbReference>
<dbReference type="GO" id="GO:0010960">
    <property type="term" value="P:magnesium ion homeostasis"/>
    <property type="evidence" value="ECO:0007669"/>
    <property type="project" value="InterPro"/>
</dbReference>
<evidence type="ECO:0000256" key="2">
    <source>
        <dbReference type="ARBA" id="ARBA00022692"/>
    </source>
</evidence>
<dbReference type="PANTHER" id="PTHR12064:SF97">
    <property type="entry name" value="METAL TRANSPORTER CNNM-5"/>
    <property type="match status" value="1"/>
</dbReference>
<evidence type="ECO:0000259" key="11">
    <source>
        <dbReference type="PROSITE" id="PS51846"/>
    </source>
</evidence>
<evidence type="ECO:0000256" key="9">
    <source>
        <dbReference type="SAM" id="Phobius"/>
    </source>
</evidence>
<comment type="subcellular location">
    <subcellularLocation>
        <location evidence="1">Membrane</location>
        <topology evidence="1">Multi-pass membrane protein</topology>
    </subcellularLocation>
</comment>
<evidence type="ECO:0000313" key="13">
    <source>
        <dbReference type="Proteomes" id="UP000789739"/>
    </source>
</evidence>
<evidence type="ECO:0000256" key="6">
    <source>
        <dbReference type="PROSITE-ProRule" id="PRU00703"/>
    </source>
</evidence>
<keyword evidence="5 7" id="KW-0472">Membrane</keyword>
<dbReference type="FunFam" id="3.10.580.10:FF:000006">
    <property type="entry name" value="DUF21 and CBS domain protein"/>
    <property type="match status" value="1"/>
</dbReference>
<keyword evidence="13" id="KW-1185">Reference proteome</keyword>
<dbReference type="GO" id="GO:0030026">
    <property type="term" value="P:intracellular manganese ion homeostasis"/>
    <property type="evidence" value="ECO:0007669"/>
    <property type="project" value="TreeGrafter"/>
</dbReference>
<feature type="transmembrane region" description="Helical" evidence="9">
    <location>
        <begin position="137"/>
        <end position="156"/>
    </location>
</feature>
<evidence type="ECO:0000313" key="12">
    <source>
        <dbReference type="EMBL" id="CAG8543726.1"/>
    </source>
</evidence>
<dbReference type="InterPro" id="IPR044751">
    <property type="entry name" value="Ion_transp-like_CBS"/>
</dbReference>
<evidence type="ECO:0000256" key="7">
    <source>
        <dbReference type="PROSITE-ProRule" id="PRU01193"/>
    </source>
</evidence>
<dbReference type="GO" id="GO:0016020">
    <property type="term" value="C:membrane"/>
    <property type="evidence" value="ECO:0007669"/>
    <property type="project" value="UniProtKB-SubCell"/>
</dbReference>
<accession>A0A9N9AV28</accession>
<reference evidence="12" key="1">
    <citation type="submission" date="2021-06" db="EMBL/GenBank/DDBJ databases">
        <authorList>
            <person name="Kallberg Y."/>
            <person name="Tangrot J."/>
            <person name="Rosling A."/>
        </authorList>
    </citation>
    <scope>NUCLEOTIDE SEQUENCE</scope>
    <source>
        <strain evidence="12">BR232B</strain>
    </source>
</reference>
<dbReference type="PROSITE" id="PS51846">
    <property type="entry name" value="CNNM"/>
    <property type="match status" value="1"/>
</dbReference>
<evidence type="ECO:0000256" key="3">
    <source>
        <dbReference type="ARBA" id="ARBA00022737"/>
    </source>
</evidence>
<keyword evidence="2 7" id="KW-0812">Transmembrane</keyword>
<dbReference type="Proteomes" id="UP000789739">
    <property type="component" value="Unassembled WGS sequence"/>
</dbReference>
<dbReference type="InterPro" id="IPR045095">
    <property type="entry name" value="ACDP"/>
</dbReference>
<keyword evidence="6" id="KW-0129">CBS domain</keyword>
<protein>
    <submittedName>
        <fullName evidence="12">8417_t:CDS:1</fullName>
    </submittedName>
</protein>
<feature type="region of interest" description="Disordered" evidence="8">
    <location>
        <begin position="470"/>
        <end position="493"/>
    </location>
</feature>
<feature type="domain" description="CBS" evidence="10">
    <location>
        <begin position="310"/>
        <end position="376"/>
    </location>
</feature>
<keyword evidence="3" id="KW-0677">Repeat</keyword>
<dbReference type="CDD" id="cd04590">
    <property type="entry name" value="CBS_pair_CorC_HlyC_assoc"/>
    <property type="match status" value="1"/>
</dbReference>
<dbReference type="InterPro" id="IPR046342">
    <property type="entry name" value="CBS_dom_sf"/>
</dbReference>
<feature type="transmembrane region" description="Helical" evidence="9">
    <location>
        <begin position="168"/>
        <end position="187"/>
    </location>
</feature>
<evidence type="ECO:0000256" key="1">
    <source>
        <dbReference type="ARBA" id="ARBA00004141"/>
    </source>
</evidence>
<dbReference type="Pfam" id="PF01595">
    <property type="entry name" value="CNNM"/>
    <property type="match status" value="1"/>
</dbReference>
<organism evidence="12 13">
    <name type="scientific">Paraglomus brasilianum</name>
    <dbReference type="NCBI Taxonomy" id="144538"/>
    <lineage>
        <taxon>Eukaryota</taxon>
        <taxon>Fungi</taxon>
        <taxon>Fungi incertae sedis</taxon>
        <taxon>Mucoromycota</taxon>
        <taxon>Glomeromycotina</taxon>
        <taxon>Glomeromycetes</taxon>
        <taxon>Paraglomerales</taxon>
        <taxon>Paraglomeraceae</taxon>
        <taxon>Paraglomus</taxon>
    </lineage>
</organism>
<dbReference type="Gene3D" id="3.10.580.10">
    <property type="entry name" value="CBS-domain"/>
    <property type="match status" value="1"/>
</dbReference>
<dbReference type="PROSITE" id="PS51371">
    <property type="entry name" value="CBS"/>
    <property type="match status" value="1"/>
</dbReference>
<dbReference type="AlphaFoldDB" id="A0A9N9AV28"/>
<dbReference type="OrthoDB" id="5353557at2759"/>
<evidence type="ECO:0000259" key="10">
    <source>
        <dbReference type="PROSITE" id="PS51371"/>
    </source>
</evidence>
<dbReference type="GO" id="GO:0005737">
    <property type="term" value="C:cytoplasm"/>
    <property type="evidence" value="ECO:0007669"/>
    <property type="project" value="TreeGrafter"/>
</dbReference>
<feature type="transmembrane region" description="Helical" evidence="9">
    <location>
        <begin position="110"/>
        <end position="131"/>
    </location>
</feature>
<dbReference type="PANTHER" id="PTHR12064">
    <property type="entry name" value="METAL TRANSPORTER CNNM"/>
    <property type="match status" value="1"/>
</dbReference>
<keyword evidence="4 7" id="KW-1133">Transmembrane helix</keyword>
<evidence type="ECO:0000256" key="8">
    <source>
        <dbReference type="SAM" id="MobiDB-lite"/>
    </source>
</evidence>
<comment type="caution">
    <text evidence="12">The sequence shown here is derived from an EMBL/GenBank/DDBJ whole genome shotgun (WGS) entry which is preliminary data.</text>
</comment>
<name>A0A9N9AV28_9GLOM</name>
<feature type="domain" description="CNNM transmembrane" evidence="11">
    <location>
        <begin position="47"/>
        <end position="230"/>
    </location>
</feature>
<dbReference type="InterPro" id="IPR000644">
    <property type="entry name" value="CBS_dom"/>
</dbReference>
<proteinExistence type="predicted"/>
<feature type="compositionally biased region" description="Basic and acidic residues" evidence="8">
    <location>
        <begin position="480"/>
        <end position="493"/>
    </location>
</feature>
<dbReference type="EMBL" id="CAJVPI010000506">
    <property type="protein sequence ID" value="CAG8543726.1"/>
    <property type="molecule type" value="Genomic_DNA"/>
</dbReference>
<feature type="transmembrane region" description="Helical" evidence="9">
    <location>
        <begin position="51"/>
        <end position="76"/>
    </location>
</feature>
<gene>
    <name evidence="12" type="ORF">PBRASI_LOCUS4723</name>
</gene>
<dbReference type="InterPro" id="IPR002550">
    <property type="entry name" value="CNNM"/>
</dbReference>
<dbReference type="Pfam" id="PF00571">
    <property type="entry name" value="CBS"/>
    <property type="match status" value="1"/>
</dbReference>
<evidence type="ECO:0000256" key="5">
    <source>
        <dbReference type="ARBA" id="ARBA00023136"/>
    </source>
</evidence>
<sequence>MHLRTPYSSLRLLAILTSILLPLPGLSITRYERHVMDSSEPPAEEISMTAFGWKVTIITTLVLLGGVFAGLTIGLMGLDETNLQVLVASGATHERKHAAKVLGLLQRGKHWVLVTLLLSNVIVNETLPIIMDSVFGGGWPAILISTALIVLFGEIIPQAFCVRHGLAIGANCAWFVLILMYLLYPIARPIAELLDYCLGEHHGTIYRKSELKTFVSLHKNGGIESLNEDEVTMIGSVLELRDKPVSSIMTPLENVYILSADDILDQKTVDEILSAGYSRIPVYAPPNPTNFIGMLLVKKLISYDCQHSFPVRDIPLNSLPETAPNTSCLEILKFFQEGRSHMVLVSEDPGGEGAAIGVVTLEDVIEELIGEQIIDETDVYVDVRSKIKVVRQPPRQIRSRLYPYISNAFGPTNNSAQFTQTPPIIHPETANQRHDRKPNAYLDSRSRPQYTYYAKNILNASARNKKSRPILPKNFTSEEYTNKPDSYDATDDHGSKLQFNGMYGSSQGDNLNKGSIYTVIKEASFGVTERSPLLENR</sequence>